<evidence type="ECO:0000259" key="11">
    <source>
        <dbReference type="Pfam" id="PF02108"/>
    </source>
</evidence>
<keyword evidence="5" id="KW-0813">Transport</keyword>
<accession>A0ABX0HY44</accession>
<evidence type="ECO:0000256" key="10">
    <source>
        <dbReference type="SAM" id="MobiDB-lite"/>
    </source>
</evidence>
<feature type="compositionally biased region" description="Pro residues" evidence="10">
    <location>
        <begin position="51"/>
        <end position="63"/>
    </location>
</feature>
<keyword evidence="12" id="KW-0282">Flagellum</keyword>
<keyword evidence="9" id="KW-1006">Bacterial flagellum protein export</keyword>
<dbReference type="InterPro" id="IPR018035">
    <property type="entry name" value="Flagellar_FliH/T3SS_HrpE"/>
</dbReference>
<evidence type="ECO:0000256" key="7">
    <source>
        <dbReference type="ARBA" id="ARBA00022795"/>
    </source>
</evidence>
<keyword evidence="12" id="KW-0966">Cell projection</keyword>
<dbReference type="PANTHER" id="PTHR34982">
    <property type="entry name" value="YOP PROTEINS TRANSLOCATION PROTEIN L"/>
    <property type="match status" value="1"/>
</dbReference>
<evidence type="ECO:0000256" key="9">
    <source>
        <dbReference type="ARBA" id="ARBA00023225"/>
    </source>
</evidence>
<dbReference type="InterPro" id="IPR000563">
    <property type="entry name" value="Flag_FliH"/>
</dbReference>
<name>A0ABX0HY44_9BURK</name>
<dbReference type="PRINTS" id="PR01003">
    <property type="entry name" value="FLGFLIH"/>
</dbReference>
<dbReference type="InterPro" id="IPR051472">
    <property type="entry name" value="T3SS_Stator/FliH"/>
</dbReference>
<evidence type="ECO:0000256" key="4">
    <source>
        <dbReference type="ARBA" id="ARBA00016507"/>
    </source>
</evidence>
<evidence type="ECO:0000256" key="8">
    <source>
        <dbReference type="ARBA" id="ARBA00022927"/>
    </source>
</evidence>
<evidence type="ECO:0000256" key="3">
    <source>
        <dbReference type="ARBA" id="ARBA00006602"/>
    </source>
</evidence>
<gene>
    <name evidence="12" type="ORF">G7087_16185</name>
</gene>
<comment type="similarity">
    <text evidence="3">Belongs to the FliH family.</text>
</comment>
<evidence type="ECO:0000313" key="13">
    <source>
        <dbReference type="Proteomes" id="UP000802098"/>
    </source>
</evidence>
<dbReference type="RefSeq" id="WP_009857936.1">
    <property type="nucleotide sequence ID" value="NZ_JAAOCD010000009.1"/>
</dbReference>
<protein>
    <recommendedName>
        <fullName evidence="4">Flagellar assembly protein FliH</fullName>
    </recommendedName>
</protein>
<feature type="domain" description="Flagellar assembly protein FliH/Type III secretion system HrpE" evidence="11">
    <location>
        <begin position="101"/>
        <end position="226"/>
    </location>
</feature>
<feature type="region of interest" description="Disordered" evidence="10">
    <location>
        <begin position="38"/>
        <end position="64"/>
    </location>
</feature>
<evidence type="ECO:0000256" key="2">
    <source>
        <dbReference type="ARBA" id="ARBA00004496"/>
    </source>
</evidence>
<comment type="subcellular location">
    <subcellularLocation>
        <location evidence="2">Cytoplasm</location>
    </subcellularLocation>
</comment>
<keyword evidence="7" id="KW-1005">Bacterial flagellum biogenesis</keyword>
<evidence type="ECO:0000256" key="1">
    <source>
        <dbReference type="ARBA" id="ARBA00003041"/>
    </source>
</evidence>
<evidence type="ECO:0000256" key="5">
    <source>
        <dbReference type="ARBA" id="ARBA00022448"/>
    </source>
</evidence>
<dbReference type="EMBL" id="JAAOCD010000009">
    <property type="protein sequence ID" value="NHK99923.1"/>
    <property type="molecule type" value="Genomic_DNA"/>
</dbReference>
<keyword evidence="6" id="KW-0963">Cytoplasm</keyword>
<comment type="function">
    <text evidence="1">Needed for flagellar regrowth and assembly.</text>
</comment>
<keyword evidence="8" id="KW-0653">Protein transport</keyword>
<sequence>MSSSSKHGFRNVPPPQGSKPASAYTRFIPREELGDFAAWKPGSFHGEPEPEAPPPEPAAPPEPTPEEWLAKIAAARQAGYQDGYRDGLVALEGFKQSFASQATAQVGAVVDSFNAQFDRLDTEIATAVARTAVQLARQVLRSELQADPSLVARVAAEAVNNVLLSARHITVRVHPNDLPLVAEGAEEALTARGARLLADDGIERGGVLVDSDVGSIDARIASRWAQAAAAMGSDEPWEPTP</sequence>
<proteinExistence type="inferred from homology"/>
<dbReference type="PANTHER" id="PTHR34982:SF1">
    <property type="entry name" value="FLAGELLAR ASSEMBLY PROTEIN FLIH"/>
    <property type="match status" value="1"/>
</dbReference>
<evidence type="ECO:0000256" key="6">
    <source>
        <dbReference type="ARBA" id="ARBA00022490"/>
    </source>
</evidence>
<feature type="region of interest" description="Disordered" evidence="10">
    <location>
        <begin position="1"/>
        <end position="26"/>
    </location>
</feature>
<keyword evidence="13" id="KW-1185">Reference proteome</keyword>
<organism evidence="12 13">
    <name type="scientific">Rubrivivax benzoatilyticus</name>
    <dbReference type="NCBI Taxonomy" id="316997"/>
    <lineage>
        <taxon>Bacteria</taxon>
        <taxon>Pseudomonadati</taxon>
        <taxon>Pseudomonadota</taxon>
        <taxon>Betaproteobacteria</taxon>
        <taxon>Burkholderiales</taxon>
        <taxon>Sphaerotilaceae</taxon>
        <taxon>Rubrivivax</taxon>
    </lineage>
</organism>
<comment type="caution">
    <text evidence="12">The sequence shown here is derived from an EMBL/GenBank/DDBJ whole genome shotgun (WGS) entry which is preliminary data.</text>
</comment>
<keyword evidence="12" id="KW-0969">Cilium</keyword>
<evidence type="ECO:0000313" key="12">
    <source>
        <dbReference type="EMBL" id="NHK99923.1"/>
    </source>
</evidence>
<dbReference type="Proteomes" id="UP000802098">
    <property type="component" value="Unassembled WGS sequence"/>
</dbReference>
<dbReference type="Pfam" id="PF02108">
    <property type="entry name" value="FliH"/>
    <property type="match status" value="1"/>
</dbReference>
<reference evidence="12 13" key="1">
    <citation type="submission" date="2020-03" db="EMBL/GenBank/DDBJ databases">
        <title>Rubrivivax benzoatilyticus JA2 (sequenced after 10 years sub-culturing).</title>
        <authorList>
            <person name="Gupta D."/>
            <person name="Chintalapati S."/>
            <person name="Chintalapati V.R."/>
        </authorList>
    </citation>
    <scope>NUCLEOTIDE SEQUENCE [LARGE SCALE GENOMIC DNA]</scope>
    <source>
        <strain evidence="12 13">JA2-Mal</strain>
    </source>
</reference>